<dbReference type="Proteomes" id="UP001367508">
    <property type="component" value="Unassembled WGS sequence"/>
</dbReference>
<comment type="caution">
    <text evidence="8">The sequence shown here is derived from an EMBL/GenBank/DDBJ whole genome shotgun (WGS) entry which is preliminary data.</text>
</comment>
<dbReference type="Gene3D" id="1.10.10.60">
    <property type="entry name" value="Homeodomain-like"/>
    <property type="match status" value="1"/>
</dbReference>
<feature type="signal peptide" evidence="6">
    <location>
        <begin position="1"/>
        <end position="22"/>
    </location>
</feature>
<dbReference type="AlphaFoldDB" id="A0AAN9LN67"/>
<dbReference type="InterPro" id="IPR056067">
    <property type="entry name" value="DUF7650"/>
</dbReference>
<organism evidence="8 9">
    <name type="scientific">Canavalia gladiata</name>
    <name type="common">Sword bean</name>
    <name type="synonym">Dolichos gladiatus</name>
    <dbReference type="NCBI Taxonomy" id="3824"/>
    <lineage>
        <taxon>Eukaryota</taxon>
        <taxon>Viridiplantae</taxon>
        <taxon>Streptophyta</taxon>
        <taxon>Embryophyta</taxon>
        <taxon>Tracheophyta</taxon>
        <taxon>Spermatophyta</taxon>
        <taxon>Magnoliopsida</taxon>
        <taxon>eudicotyledons</taxon>
        <taxon>Gunneridae</taxon>
        <taxon>Pentapetalae</taxon>
        <taxon>rosids</taxon>
        <taxon>fabids</taxon>
        <taxon>Fabales</taxon>
        <taxon>Fabaceae</taxon>
        <taxon>Papilionoideae</taxon>
        <taxon>50 kb inversion clade</taxon>
        <taxon>NPAAA clade</taxon>
        <taxon>indigoferoid/millettioid clade</taxon>
        <taxon>Phaseoleae</taxon>
        <taxon>Canavalia</taxon>
    </lineage>
</organism>
<evidence type="ECO:0000256" key="3">
    <source>
        <dbReference type="ARBA" id="ARBA00023163"/>
    </source>
</evidence>
<evidence type="ECO:0000256" key="6">
    <source>
        <dbReference type="SAM" id="SignalP"/>
    </source>
</evidence>
<dbReference type="InterPro" id="IPR017884">
    <property type="entry name" value="SANT_dom"/>
</dbReference>
<keyword evidence="3" id="KW-0804">Transcription</keyword>
<proteinExistence type="predicted"/>
<evidence type="ECO:0000256" key="1">
    <source>
        <dbReference type="ARBA" id="ARBA00004123"/>
    </source>
</evidence>
<protein>
    <recommendedName>
        <fullName evidence="7">SANT domain-containing protein</fullName>
    </recommendedName>
</protein>
<evidence type="ECO:0000313" key="8">
    <source>
        <dbReference type="EMBL" id="KAK7339102.1"/>
    </source>
</evidence>
<reference evidence="8 9" key="1">
    <citation type="submission" date="2024-01" db="EMBL/GenBank/DDBJ databases">
        <title>The genomes of 5 underutilized Papilionoideae crops provide insights into root nodulation and disease resistanc.</title>
        <authorList>
            <person name="Jiang F."/>
        </authorList>
    </citation>
    <scope>NUCLEOTIDE SEQUENCE [LARGE SCALE GENOMIC DNA]</scope>
    <source>
        <strain evidence="8">LVBAO_FW01</strain>
        <tissue evidence="8">Leaves</tissue>
    </source>
</reference>
<keyword evidence="9" id="KW-1185">Reference proteome</keyword>
<feature type="region of interest" description="Disordered" evidence="5">
    <location>
        <begin position="585"/>
        <end position="660"/>
    </location>
</feature>
<dbReference type="PROSITE" id="PS51293">
    <property type="entry name" value="SANT"/>
    <property type="match status" value="1"/>
</dbReference>
<evidence type="ECO:0000256" key="5">
    <source>
        <dbReference type="SAM" id="MobiDB-lite"/>
    </source>
</evidence>
<feature type="chain" id="PRO_5042909071" description="SANT domain-containing protein" evidence="6">
    <location>
        <begin position="23"/>
        <end position="932"/>
    </location>
</feature>
<dbReference type="SUPFAM" id="SSF46689">
    <property type="entry name" value="Homeodomain-like"/>
    <property type="match status" value="1"/>
</dbReference>
<dbReference type="InterPro" id="IPR057712">
    <property type="entry name" value="DUF7952"/>
</dbReference>
<dbReference type="GO" id="GO:0003714">
    <property type="term" value="F:transcription corepressor activity"/>
    <property type="evidence" value="ECO:0007669"/>
    <property type="project" value="TreeGrafter"/>
</dbReference>
<dbReference type="InterPro" id="IPR009057">
    <property type="entry name" value="Homeodomain-like_sf"/>
</dbReference>
<gene>
    <name evidence="8" type="ORF">VNO77_19746</name>
</gene>
<accession>A0AAN9LN67</accession>
<dbReference type="PANTHER" id="PTHR13859">
    <property type="entry name" value="ATROPHIN-RELATED"/>
    <property type="match status" value="1"/>
</dbReference>
<dbReference type="Pfam" id="PF25826">
    <property type="entry name" value="DUF7952"/>
    <property type="match status" value="1"/>
</dbReference>
<keyword evidence="2" id="KW-0805">Transcription regulation</keyword>
<dbReference type="EMBL" id="JAYMYQ010000004">
    <property type="protein sequence ID" value="KAK7339102.1"/>
    <property type="molecule type" value="Genomic_DNA"/>
</dbReference>
<keyword evidence="6" id="KW-0732">Signal</keyword>
<evidence type="ECO:0000256" key="2">
    <source>
        <dbReference type="ARBA" id="ARBA00023015"/>
    </source>
</evidence>
<dbReference type="FunFam" id="1.10.10.60:FF:000374">
    <property type="entry name" value="Arginine-glutamic acid dipeptide repeat protein"/>
    <property type="match status" value="1"/>
</dbReference>
<keyword evidence="4" id="KW-0539">Nucleus</keyword>
<dbReference type="PANTHER" id="PTHR13859:SF31">
    <property type="entry name" value="ELM2 DOMAIN-CONTAINING PROTEIN"/>
    <property type="match status" value="1"/>
</dbReference>
<dbReference type="Pfam" id="PF24662">
    <property type="entry name" value="DUF7650"/>
    <property type="match status" value="1"/>
</dbReference>
<sequence length="932" mass="104053">MWVYSILVSLNVLLFYLPRAQMESIQQNYNDNLMEHASNDPLDPPDINDIVGAPQLSPRIGEEYQVEVPSMIEESERLQLLVNPADSEAIHDNSHSFAIGLPISVTWMHNQVEDSGCEGWGYLAHIDGTVNASELAKTTNAKKNCISDNGDELKPNALQSVMTGDKNSGQLGKSTNYVLAPETLSNSWSEDDAKIFLLGLFIFGKNFIKIKKFLGNKGMGEILSFYYRKFYKSDEYNRWSESRKTKGRKCMIGLKLFTGQRQHELLSRLIPHVSEESRDTLLQVSKLYVEGGISLEEYVSSLKSTVGLGVLVEAVGIGKEKEDLTSLAVELGKNNRVFSAPTSKAWSSLGPSDIIKFLTGGFRLSKAKSNDLFWEAVWPRLLARGWHSEQPKNQGYVSSKDYLVFLIPGVKKFSRRKLVKGDHYFDSVSDILSKVVAEPNLLELDEEAKVGSCSDGELQKGSNKDDQSDYHRQCYLKPRSSTTDCIKFMVIDTSSVHGGKSSDLMEFKSAPINSMGQVEVNAAGLTHKGAKHLRKINSSKKMSENIDQKLTKFTVIDTSMLYEGKLLKVRKLRYLPVELEYASKKTGLSRESKDSSADEDSPSMVEANMPTCDKKNISNTDSQKGIFDSDITNQKEAYDNPDNEANKMVESPKNQKTSVSDDIQLKRTIKHQFSRRARSGHSNQAALPIKRRRLTACAKAEKSRIVENSLGGLESEKLALSQSLSFPDAHKNDCDPVSDQQNESLIASPADRSVEENNEACTLSEICECTSACVKVEKCESKSPVTFNKSSVSLKSKGEMMPMVEEDGCLKANVPCLSTDTQEAIENSLRTSCEVDSMEQQPNIIPRRQSARNRPLTVKALESLENEFLHVQRRQKRKDILPHKDAFNPCRRARTRGKTMVHRHSSDHGTAVLVEEKHLNGDCRVSEILSSP</sequence>
<evidence type="ECO:0000259" key="7">
    <source>
        <dbReference type="PROSITE" id="PS51293"/>
    </source>
</evidence>
<name>A0AAN9LN67_CANGL</name>
<comment type="subcellular location">
    <subcellularLocation>
        <location evidence="1">Nucleus</location>
    </subcellularLocation>
</comment>
<evidence type="ECO:0000256" key="4">
    <source>
        <dbReference type="ARBA" id="ARBA00023242"/>
    </source>
</evidence>
<feature type="domain" description="SANT" evidence="7">
    <location>
        <begin position="183"/>
        <end position="234"/>
    </location>
</feature>
<dbReference type="GO" id="GO:0005634">
    <property type="term" value="C:nucleus"/>
    <property type="evidence" value="ECO:0007669"/>
    <property type="project" value="UniProtKB-SubCell"/>
</dbReference>
<evidence type="ECO:0000313" key="9">
    <source>
        <dbReference type="Proteomes" id="UP001367508"/>
    </source>
</evidence>